<feature type="domain" description="Aminoglycoside phosphotransferase" evidence="1">
    <location>
        <begin position="120"/>
        <end position="179"/>
    </location>
</feature>
<keyword evidence="3" id="KW-1185">Reference proteome</keyword>
<dbReference type="InterPro" id="IPR002575">
    <property type="entry name" value="Aminoglycoside_PTrfase"/>
</dbReference>
<dbReference type="Pfam" id="PF01636">
    <property type="entry name" value="APH"/>
    <property type="match status" value="1"/>
</dbReference>
<evidence type="ECO:0000313" key="2">
    <source>
        <dbReference type="EMBL" id="MFC4905993.1"/>
    </source>
</evidence>
<organism evidence="2 3">
    <name type="scientific">Actinomadura gamaensis</name>
    <dbReference type="NCBI Taxonomy" id="1763541"/>
    <lineage>
        <taxon>Bacteria</taxon>
        <taxon>Bacillati</taxon>
        <taxon>Actinomycetota</taxon>
        <taxon>Actinomycetes</taxon>
        <taxon>Streptosporangiales</taxon>
        <taxon>Thermomonosporaceae</taxon>
        <taxon>Actinomadura</taxon>
    </lineage>
</organism>
<accession>A0ABV9TRB7</accession>
<evidence type="ECO:0000259" key="1">
    <source>
        <dbReference type="Pfam" id="PF01636"/>
    </source>
</evidence>
<name>A0ABV9TRB7_9ACTN</name>
<proteinExistence type="predicted"/>
<gene>
    <name evidence="2" type="ORF">ACFPCY_01550</name>
</gene>
<dbReference type="InterPro" id="IPR011009">
    <property type="entry name" value="Kinase-like_dom_sf"/>
</dbReference>
<comment type="caution">
    <text evidence="2">The sequence shown here is derived from an EMBL/GenBank/DDBJ whole genome shotgun (WGS) entry which is preliminary data.</text>
</comment>
<dbReference type="SUPFAM" id="SSF56112">
    <property type="entry name" value="Protein kinase-like (PK-like)"/>
    <property type="match status" value="1"/>
</dbReference>
<sequence length="257" mass="28365">MDEQALPGGRTTGTVRVGDTVRRTVQPWTPSVQALLRHLEAAGFEGAPRVLGFDDRGREVLTFMEGDVIGDLRPWPAWAVADDSLAQAGAWARRLHDITADFVPPADARWFTGRPWRPGLILAHNDAAPYNAVWRDGRLAGFVDWDTASPTTREFELAWMALTWVPLNTRSYADVLAPGDATERSRRLHVLLDGYGYDGDRASLPEVIARRARVNAQVIRQIAAGGDPVYKALLPFADDQDQAAIDVLSLPASFWEP</sequence>
<reference evidence="3" key="1">
    <citation type="journal article" date="2019" name="Int. J. Syst. Evol. Microbiol.">
        <title>The Global Catalogue of Microorganisms (GCM) 10K type strain sequencing project: providing services to taxonomists for standard genome sequencing and annotation.</title>
        <authorList>
            <consortium name="The Broad Institute Genomics Platform"/>
            <consortium name="The Broad Institute Genome Sequencing Center for Infectious Disease"/>
            <person name="Wu L."/>
            <person name="Ma J."/>
        </authorList>
    </citation>
    <scope>NUCLEOTIDE SEQUENCE [LARGE SCALE GENOMIC DNA]</scope>
    <source>
        <strain evidence="3">KLKA75</strain>
    </source>
</reference>
<protein>
    <submittedName>
        <fullName evidence="2">Phosphotransferase</fullName>
    </submittedName>
</protein>
<dbReference type="EMBL" id="JBHSIT010000001">
    <property type="protein sequence ID" value="MFC4905993.1"/>
    <property type="molecule type" value="Genomic_DNA"/>
</dbReference>
<dbReference type="RefSeq" id="WP_378251719.1">
    <property type="nucleotide sequence ID" value="NZ_JBHSIT010000001.1"/>
</dbReference>
<dbReference type="Gene3D" id="3.90.1200.10">
    <property type="match status" value="1"/>
</dbReference>
<evidence type="ECO:0000313" key="3">
    <source>
        <dbReference type="Proteomes" id="UP001595872"/>
    </source>
</evidence>
<dbReference type="Proteomes" id="UP001595872">
    <property type="component" value="Unassembled WGS sequence"/>
</dbReference>